<dbReference type="GO" id="GO:0071577">
    <property type="term" value="P:zinc ion transmembrane transport"/>
    <property type="evidence" value="ECO:0000318"/>
    <property type="project" value="GO_Central"/>
</dbReference>
<dbReference type="FunCoup" id="Q75AL9">
    <property type="interactions" value="180"/>
</dbReference>
<proteinExistence type="predicted"/>
<feature type="transmembrane region" description="Helical" evidence="6">
    <location>
        <begin position="44"/>
        <end position="70"/>
    </location>
</feature>
<name>Q75AL9_EREGS</name>
<dbReference type="KEGG" id="ago:AGOS_ADL096W"/>
<evidence type="ECO:0000256" key="3">
    <source>
        <dbReference type="ARBA" id="ARBA00022989"/>
    </source>
</evidence>
<evidence type="ECO:0000313" key="7">
    <source>
        <dbReference type="EMBL" id="AAS51824.1"/>
    </source>
</evidence>
<dbReference type="GO" id="GO:0005783">
    <property type="term" value="C:endoplasmic reticulum"/>
    <property type="evidence" value="ECO:0007669"/>
    <property type="project" value="EnsemblFungi"/>
</dbReference>
<dbReference type="STRING" id="284811.Q75AL9"/>
<feature type="region of interest" description="Disordered" evidence="5">
    <location>
        <begin position="138"/>
        <end position="157"/>
    </location>
</feature>
<evidence type="ECO:0000313" key="8">
    <source>
        <dbReference type="Proteomes" id="UP000000591"/>
    </source>
</evidence>
<dbReference type="OrthoDB" id="200954at2759"/>
<evidence type="ECO:0000256" key="2">
    <source>
        <dbReference type="ARBA" id="ARBA00022692"/>
    </source>
</evidence>
<feature type="compositionally biased region" description="Polar residues" evidence="5">
    <location>
        <begin position="189"/>
        <end position="198"/>
    </location>
</feature>
<dbReference type="OMA" id="HEVPHHI"/>
<feature type="transmembrane region" description="Helical" evidence="6">
    <location>
        <begin position="12"/>
        <end position="32"/>
    </location>
</feature>
<dbReference type="InParanoid" id="Q75AL9"/>
<protein>
    <submittedName>
        <fullName evidence="7">ADL096Wp</fullName>
    </submittedName>
</protein>
<keyword evidence="4 6" id="KW-0472">Membrane</keyword>
<evidence type="ECO:0000256" key="6">
    <source>
        <dbReference type="SAM" id="Phobius"/>
    </source>
</evidence>
<organism evidence="7 8">
    <name type="scientific">Eremothecium gossypii (strain ATCC 10895 / CBS 109.51 / FGSC 9923 / NRRL Y-1056)</name>
    <name type="common">Yeast</name>
    <name type="synonym">Ashbya gossypii</name>
    <dbReference type="NCBI Taxonomy" id="284811"/>
    <lineage>
        <taxon>Eukaryota</taxon>
        <taxon>Fungi</taxon>
        <taxon>Dikarya</taxon>
        <taxon>Ascomycota</taxon>
        <taxon>Saccharomycotina</taxon>
        <taxon>Saccharomycetes</taxon>
        <taxon>Saccharomycetales</taxon>
        <taxon>Saccharomycetaceae</taxon>
        <taxon>Eremothecium</taxon>
    </lineage>
</organism>
<gene>
    <name evidence="7" type="ORF">AGOS_ADL096W</name>
</gene>
<feature type="transmembrane region" description="Helical" evidence="6">
    <location>
        <begin position="337"/>
        <end position="359"/>
    </location>
</feature>
<keyword evidence="2 6" id="KW-0812">Transmembrane</keyword>
<dbReference type="EMBL" id="AE016817">
    <property type="protein sequence ID" value="AAS51824.1"/>
    <property type="molecule type" value="Genomic_DNA"/>
</dbReference>
<reference evidence="8" key="2">
    <citation type="journal article" date="2013" name="G3 (Bethesda)">
        <title>Genomes of Ashbya fungi isolated from insects reveal four mating-type loci, numerous translocations, lack of transposons, and distinct gene duplications.</title>
        <authorList>
            <person name="Dietrich F.S."/>
            <person name="Voegeli S."/>
            <person name="Kuo S."/>
            <person name="Philippsen P."/>
        </authorList>
    </citation>
    <scope>GENOME REANNOTATION</scope>
    <source>
        <strain evidence="8">ATCC 10895 / CBS 109.51 / FGSC 9923 / NRRL Y-1056</strain>
    </source>
</reference>
<feature type="transmembrane region" description="Helical" evidence="6">
    <location>
        <begin position="106"/>
        <end position="123"/>
    </location>
</feature>
<keyword evidence="3 6" id="KW-1133">Transmembrane helix</keyword>
<evidence type="ECO:0000256" key="5">
    <source>
        <dbReference type="SAM" id="MobiDB-lite"/>
    </source>
</evidence>
<dbReference type="GeneID" id="4620142"/>
<dbReference type="AlphaFoldDB" id="Q75AL9"/>
<feature type="transmembrane region" description="Helical" evidence="6">
    <location>
        <begin position="371"/>
        <end position="391"/>
    </location>
</feature>
<dbReference type="HOGENOM" id="CLU_015114_0_0_1"/>
<evidence type="ECO:0000256" key="4">
    <source>
        <dbReference type="ARBA" id="ARBA00023136"/>
    </source>
</evidence>
<dbReference type="PANTHER" id="PTHR16950">
    <property type="entry name" value="ZINC TRANSPORTER SLC39A7 HISTIDINE-RICH MEMBRANE PROTEIN KE4"/>
    <property type="match status" value="1"/>
</dbReference>
<dbReference type="RefSeq" id="NP_984000.1">
    <property type="nucleotide sequence ID" value="NM_209353.1"/>
</dbReference>
<dbReference type="GO" id="GO:0016020">
    <property type="term" value="C:membrane"/>
    <property type="evidence" value="ECO:0007669"/>
    <property type="project" value="UniProtKB-SubCell"/>
</dbReference>
<accession>Q75AL9</accession>
<dbReference type="eggNOG" id="KOG2693">
    <property type="taxonomic scope" value="Eukaryota"/>
</dbReference>
<keyword evidence="8" id="KW-1185">Reference proteome</keyword>
<comment type="subcellular location">
    <subcellularLocation>
        <location evidence="1">Membrane</location>
        <topology evidence="1">Multi-pass membrane protein</topology>
    </subcellularLocation>
</comment>
<dbReference type="Pfam" id="PF02535">
    <property type="entry name" value="Zip"/>
    <property type="match status" value="1"/>
</dbReference>
<dbReference type="PANTHER" id="PTHR16950:SF16">
    <property type="entry name" value="ZINC TRANSPORTER ZIP13"/>
    <property type="match status" value="1"/>
</dbReference>
<reference evidence="7 8" key="1">
    <citation type="journal article" date="2004" name="Science">
        <title>The Ashbya gossypii genome as a tool for mapping the ancient Saccharomyces cerevisiae genome.</title>
        <authorList>
            <person name="Dietrich F.S."/>
            <person name="Voegeli S."/>
            <person name="Brachat S."/>
            <person name="Lerch A."/>
            <person name="Gates K."/>
            <person name="Steiner S."/>
            <person name="Mohr C."/>
            <person name="Pohlmann R."/>
            <person name="Luedi P."/>
            <person name="Choi S."/>
            <person name="Wing R.A."/>
            <person name="Flavier A."/>
            <person name="Gaffney T.D."/>
            <person name="Philippsen P."/>
        </authorList>
    </citation>
    <scope>NUCLEOTIDE SEQUENCE [LARGE SCALE GENOMIC DNA]</scope>
    <source>
        <strain evidence="8">ATCC 10895 / CBS 109.51 / FGSC 9923 / NRRL Y-1056</strain>
    </source>
</reference>
<dbReference type="GO" id="GO:0006882">
    <property type="term" value="P:intracellular zinc ion homeostasis"/>
    <property type="evidence" value="ECO:0000318"/>
    <property type="project" value="GO_Central"/>
</dbReference>
<dbReference type="InterPro" id="IPR003689">
    <property type="entry name" value="ZIP"/>
</dbReference>
<dbReference type="Proteomes" id="UP000000591">
    <property type="component" value="Chromosome IV"/>
</dbReference>
<dbReference type="GO" id="GO:0005385">
    <property type="term" value="F:zinc ion transmembrane transporter activity"/>
    <property type="evidence" value="ECO:0000318"/>
    <property type="project" value="GO_Central"/>
</dbReference>
<evidence type="ECO:0000256" key="1">
    <source>
        <dbReference type="ARBA" id="ARBA00004141"/>
    </source>
</evidence>
<sequence>MRHVFPFSARYNALLATVYLSLIPCALAYLIPGLRASGRNRSSLFLPLMVSFAFGGLMGDVFLCLLPEVFHSHELDGVERIMEMMRRPDERVASGLIRMAHEHTPNMALGMAVFAGFFLFLAVDKTLRIVGGDDASLHSHSHAHAHSHNDVSSHAQHGIGAACTPSNVFLEEAEQTLKKRNKSDILLESESSAEQTSAPGMPASAATGAPVSQSLRTSIYLNLASGFIHNLTDGVAIATAFYTSKSVGVTTTIAVLMHEIPHELGDLALSLSSGMSFSYAMKSQLLTSFGALLGTAAGCLLNEFAHQEPKSFIPEIGLLTNTYSRNTWGLSIPPQDLILPLTAGGFLYIGTVGVVPELLHTTYPDNPSKELMKTMLQVVAIFAGFSLMSVMA</sequence>
<feature type="region of interest" description="Disordered" evidence="5">
    <location>
        <begin position="189"/>
        <end position="208"/>
    </location>
</feature>